<dbReference type="AlphaFoldDB" id="A0A0C6P3I7"/>
<dbReference type="PANTHER" id="PTHR42850">
    <property type="entry name" value="METALLOPHOSPHOESTERASE"/>
    <property type="match status" value="1"/>
</dbReference>
<sequence>MAPNLQYPAFLRLPRNPAGRDFAVGDIHGHFSRLEQALDECGFDPRRDRLFSVGDLIDRGPDSEAAVQWLAHPWFYAVQGNHEDYAIRHVRTGLVDQDNWRSYGGGWFLDAAPERQRAWAGAFAALPVVIEVATQAGPVGLLHADCPVRDWSRLEYFLQARPKRARSVCQWSRERLASGDARGVDGIRAVVAGHTPVSEPVVLGNVYHIDTQGWRPHGYFTLLDLSTLSAWPRPAQAGAPAARG</sequence>
<keyword evidence="2" id="KW-0378">Hydrolase</keyword>
<accession>A0A0C6P3I7</accession>
<gene>
    <name evidence="2" type="primary">pphA</name>
    <name evidence="2" type="ORF">BN112_0900</name>
</gene>
<dbReference type="OrthoDB" id="5296354at2"/>
<dbReference type="GO" id="GO:0005737">
    <property type="term" value="C:cytoplasm"/>
    <property type="evidence" value="ECO:0007669"/>
    <property type="project" value="TreeGrafter"/>
</dbReference>
<evidence type="ECO:0000313" key="2">
    <source>
        <dbReference type="EMBL" id="CCJ52818.1"/>
    </source>
</evidence>
<dbReference type="GO" id="GO:0004722">
    <property type="term" value="F:protein serine/threonine phosphatase activity"/>
    <property type="evidence" value="ECO:0007669"/>
    <property type="project" value="UniProtKB-EC"/>
</dbReference>
<dbReference type="EC" id="3.1.3.16" evidence="2"/>
<dbReference type="InterPro" id="IPR029052">
    <property type="entry name" value="Metallo-depent_PP-like"/>
</dbReference>
<dbReference type="Proteomes" id="UP000007564">
    <property type="component" value="Chromosome"/>
</dbReference>
<dbReference type="PANTHER" id="PTHR42850:SF4">
    <property type="entry name" value="ZINC-DEPENDENT ENDOPOLYPHOSPHATASE"/>
    <property type="match status" value="1"/>
</dbReference>
<proteinExistence type="predicted"/>
<reference evidence="2 3" key="1">
    <citation type="journal article" date="2012" name="BMC Genomics">
        <title>Comparative genomics of the classical Bordetella subspecies: the evolution and exchange of virulence-associated diversity amongst closely related pathogens.</title>
        <authorList>
            <person name="Park J."/>
            <person name="Zhang Y."/>
            <person name="Buboltz A.M."/>
            <person name="Zhang X."/>
            <person name="Schuster S.C."/>
            <person name="Ahuja U."/>
            <person name="Liu M."/>
            <person name="Miller J.F."/>
            <person name="Sebaihia M."/>
            <person name="Bentley S.D."/>
            <person name="Parkhill J."/>
            <person name="Harvill E.T."/>
        </authorList>
    </citation>
    <scope>NUCLEOTIDE SEQUENCE [LARGE SCALE GENOMIC DNA]</scope>
    <source>
        <strain evidence="2 3">253</strain>
    </source>
</reference>
<dbReference type="GO" id="GO:0008803">
    <property type="term" value="F:bis(5'-nucleosyl)-tetraphosphatase (symmetrical) activity"/>
    <property type="evidence" value="ECO:0007669"/>
    <property type="project" value="TreeGrafter"/>
</dbReference>
<dbReference type="HOGENOM" id="CLU_023125_1_0_4"/>
<organism evidence="2 3">
    <name type="scientific">Bordetella bronchiseptica 253</name>
    <dbReference type="NCBI Taxonomy" id="568707"/>
    <lineage>
        <taxon>Bacteria</taxon>
        <taxon>Pseudomonadati</taxon>
        <taxon>Pseudomonadota</taxon>
        <taxon>Betaproteobacteria</taxon>
        <taxon>Burkholderiales</taxon>
        <taxon>Alcaligenaceae</taxon>
        <taxon>Bordetella</taxon>
    </lineage>
</organism>
<dbReference type="RefSeq" id="WP_003810854.1">
    <property type="nucleotide sequence ID" value="NC_019382.1"/>
</dbReference>
<dbReference type="Pfam" id="PF00149">
    <property type="entry name" value="Metallophos"/>
    <property type="match status" value="1"/>
</dbReference>
<dbReference type="Gene3D" id="3.60.21.10">
    <property type="match status" value="1"/>
</dbReference>
<feature type="domain" description="Calcineurin-like phosphoesterase" evidence="1">
    <location>
        <begin position="23"/>
        <end position="196"/>
    </location>
</feature>
<name>A0A0C6P3I7_BORBO</name>
<dbReference type="SUPFAM" id="SSF56300">
    <property type="entry name" value="Metallo-dependent phosphatases"/>
    <property type="match status" value="1"/>
</dbReference>
<dbReference type="GO" id="GO:0110154">
    <property type="term" value="P:RNA decapping"/>
    <property type="evidence" value="ECO:0007669"/>
    <property type="project" value="TreeGrafter"/>
</dbReference>
<dbReference type="EMBL" id="HE965806">
    <property type="protein sequence ID" value="CCJ52818.1"/>
    <property type="molecule type" value="Genomic_DNA"/>
</dbReference>
<dbReference type="InterPro" id="IPR050126">
    <property type="entry name" value="Ap4A_hydrolase"/>
</dbReference>
<dbReference type="KEGG" id="bbh:BN112_0900"/>
<protein>
    <submittedName>
        <fullName evidence="2">Serine/threonine protein phosphatase 1</fullName>
        <ecNumber evidence="2">3.1.3.16</ecNumber>
    </submittedName>
</protein>
<evidence type="ECO:0000313" key="3">
    <source>
        <dbReference type="Proteomes" id="UP000007564"/>
    </source>
</evidence>
<dbReference type="InterPro" id="IPR004843">
    <property type="entry name" value="Calcineurin-like_PHP"/>
</dbReference>
<evidence type="ECO:0000259" key="1">
    <source>
        <dbReference type="Pfam" id="PF00149"/>
    </source>
</evidence>
<dbReference type="GeneID" id="93203389"/>